<dbReference type="STRING" id="933084.A0A067PAM7"/>
<sequence>MKHVPSSEGSLGDQNMGDPSRDIEVENDPEFFFENMTLLVEGQRFQIPRRYFENDSEIFRGMFSVPVPEGSPADGSSIDHPLRLEGVRKDDFRQLLRVMYPRQSSVYQLKDKLTMQTKELPQVTQLEFVAMDCGTRFIHDVGVRSH</sequence>
<dbReference type="InParanoid" id="A0A067PAM7"/>
<dbReference type="InterPro" id="IPR000210">
    <property type="entry name" value="BTB/POZ_dom"/>
</dbReference>
<feature type="region of interest" description="Disordered" evidence="1">
    <location>
        <begin position="1"/>
        <end position="24"/>
    </location>
</feature>
<feature type="domain" description="BTB" evidence="2">
    <location>
        <begin position="34"/>
        <end position="108"/>
    </location>
</feature>
<evidence type="ECO:0000313" key="3">
    <source>
        <dbReference type="EMBL" id="KDQ50885.1"/>
    </source>
</evidence>
<dbReference type="PROSITE" id="PS50097">
    <property type="entry name" value="BTB"/>
    <property type="match status" value="1"/>
</dbReference>
<dbReference type="Pfam" id="PF00651">
    <property type="entry name" value="BTB"/>
    <property type="match status" value="1"/>
</dbReference>
<dbReference type="Gene3D" id="3.30.710.10">
    <property type="entry name" value="Potassium Channel Kv1.1, Chain A"/>
    <property type="match status" value="1"/>
</dbReference>
<protein>
    <recommendedName>
        <fullName evidence="2">BTB domain-containing protein</fullName>
    </recommendedName>
</protein>
<evidence type="ECO:0000313" key="4">
    <source>
        <dbReference type="Proteomes" id="UP000027265"/>
    </source>
</evidence>
<dbReference type="EMBL" id="KL197754">
    <property type="protein sequence ID" value="KDQ50885.1"/>
    <property type="molecule type" value="Genomic_DNA"/>
</dbReference>
<reference evidence="4" key="1">
    <citation type="journal article" date="2014" name="Proc. Natl. Acad. Sci. U.S.A.">
        <title>Extensive sampling of basidiomycete genomes demonstrates inadequacy of the white-rot/brown-rot paradigm for wood decay fungi.</title>
        <authorList>
            <person name="Riley R."/>
            <person name="Salamov A.A."/>
            <person name="Brown D.W."/>
            <person name="Nagy L.G."/>
            <person name="Floudas D."/>
            <person name="Held B.W."/>
            <person name="Levasseur A."/>
            <person name="Lombard V."/>
            <person name="Morin E."/>
            <person name="Otillar R."/>
            <person name="Lindquist E.A."/>
            <person name="Sun H."/>
            <person name="LaButti K.M."/>
            <person name="Schmutz J."/>
            <person name="Jabbour D."/>
            <person name="Luo H."/>
            <person name="Baker S.E."/>
            <person name="Pisabarro A.G."/>
            <person name="Walton J.D."/>
            <person name="Blanchette R.A."/>
            <person name="Henrissat B."/>
            <person name="Martin F."/>
            <person name="Cullen D."/>
            <person name="Hibbett D.S."/>
            <person name="Grigoriev I.V."/>
        </authorList>
    </citation>
    <scope>NUCLEOTIDE SEQUENCE [LARGE SCALE GENOMIC DNA]</scope>
    <source>
        <strain evidence="4">MUCL 33604</strain>
    </source>
</reference>
<dbReference type="AlphaFoldDB" id="A0A067PAM7"/>
<organism evidence="3 4">
    <name type="scientific">Jaapia argillacea MUCL 33604</name>
    <dbReference type="NCBI Taxonomy" id="933084"/>
    <lineage>
        <taxon>Eukaryota</taxon>
        <taxon>Fungi</taxon>
        <taxon>Dikarya</taxon>
        <taxon>Basidiomycota</taxon>
        <taxon>Agaricomycotina</taxon>
        <taxon>Agaricomycetes</taxon>
        <taxon>Agaricomycetidae</taxon>
        <taxon>Jaapiales</taxon>
        <taxon>Jaapiaceae</taxon>
        <taxon>Jaapia</taxon>
    </lineage>
</organism>
<gene>
    <name evidence="3" type="ORF">JAAARDRAFT_199588</name>
</gene>
<keyword evidence="4" id="KW-1185">Reference proteome</keyword>
<dbReference type="Proteomes" id="UP000027265">
    <property type="component" value="Unassembled WGS sequence"/>
</dbReference>
<name>A0A067PAM7_9AGAM</name>
<evidence type="ECO:0000259" key="2">
    <source>
        <dbReference type="PROSITE" id="PS50097"/>
    </source>
</evidence>
<evidence type="ECO:0000256" key="1">
    <source>
        <dbReference type="SAM" id="MobiDB-lite"/>
    </source>
</evidence>
<proteinExistence type="predicted"/>
<dbReference type="HOGENOM" id="CLU_1777751_0_0_1"/>
<dbReference type="InterPro" id="IPR011333">
    <property type="entry name" value="SKP1/BTB/POZ_sf"/>
</dbReference>
<dbReference type="OrthoDB" id="2593747at2759"/>
<accession>A0A067PAM7</accession>
<dbReference type="SUPFAM" id="SSF54695">
    <property type="entry name" value="POZ domain"/>
    <property type="match status" value="1"/>
</dbReference>